<evidence type="ECO:0000313" key="1">
    <source>
        <dbReference type="EMBL" id="CAM66317.2"/>
    </source>
</evidence>
<dbReference type="InParanoid" id="A4HV52"/>
<dbReference type="GeneID" id="5067323"/>
<evidence type="ECO:0000313" key="2">
    <source>
        <dbReference type="Proteomes" id="UP000008153"/>
    </source>
</evidence>
<gene>
    <name evidence="1" type="ORF">LINJ.12.0011</name>
</gene>
<accession>A4HV52</accession>
<dbReference type="RefSeq" id="XP_001463943.2">
    <property type="nucleotide sequence ID" value="XM_001463906.2"/>
</dbReference>
<reference evidence="1 2" key="2">
    <citation type="journal article" date="2011" name="Genome Res.">
        <title>Chromosome and gene copy number variation allow major structural change between species and strains of Leishmania.</title>
        <authorList>
            <person name="Rogers M.B."/>
            <person name="Hilley J.D."/>
            <person name="Dickens N.J."/>
            <person name="Wilkes J."/>
            <person name="Bates P.A."/>
            <person name="Depledge D.P."/>
            <person name="Harris D."/>
            <person name="Her Y."/>
            <person name="Herzyk P."/>
            <person name="Imamura H."/>
            <person name="Otto T.D."/>
            <person name="Sanders M."/>
            <person name="Seeger K."/>
            <person name="Dujardin J.C."/>
            <person name="Berriman M."/>
            <person name="Smith D.F."/>
            <person name="Hertz-Fowler C."/>
            <person name="Mottram J.C."/>
        </authorList>
    </citation>
    <scope>NUCLEOTIDE SEQUENCE [LARGE SCALE GENOMIC DNA]</scope>
    <source>
        <strain evidence="1 2">JPCM5</strain>
    </source>
</reference>
<dbReference type="AlphaFoldDB" id="A4HV52"/>
<reference evidence="1 2" key="1">
    <citation type="journal article" date="2007" name="Nat. Genet.">
        <title>Comparative genomic analysis of three Leishmania species that cause diverse human disease.</title>
        <authorList>
            <person name="Peacock C.S."/>
            <person name="Seeger K."/>
            <person name="Harris D."/>
            <person name="Murphy L."/>
            <person name="Ruiz J.C."/>
            <person name="Quail M.A."/>
            <person name="Peters N."/>
            <person name="Adlem E."/>
            <person name="Tivey A."/>
            <person name="Aslett M."/>
            <person name="Kerhornou A."/>
            <person name="Ivens A."/>
            <person name="Fraser A."/>
            <person name="Rajandream M.A."/>
            <person name="Carver T."/>
            <person name="Norbertczak H."/>
            <person name="Chillingworth T."/>
            <person name="Hance Z."/>
            <person name="Jagels K."/>
            <person name="Moule S."/>
            <person name="Ormond D."/>
            <person name="Rutter S."/>
            <person name="Squares R."/>
            <person name="Whitehead S."/>
            <person name="Rabbinowitsch E."/>
            <person name="Arrowsmith C."/>
            <person name="White B."/>
            <person name="Thurston S."/>
            <person name="Bringaud F."/>
            <person name="Baldauf S.L."/>
            <person name="Faulconbridge A."/>
            <person name="Jeffares D."/>
            <person name="Depledge D.P."/>
            <person name="Oyola S.O."/>
            <person name="Hilley J.D."/>
            <person name="Brito L.O."/>
            <person name="Tosi L.R."/>
            <person name="Barrell B."/>
            <person name="Cruz A.K."/>
            <person name="Mottram J.C."/>
            <person name="Smith D.F."/>
            <person name="Berriman M."/>
        </authorList>
    </citation>
    <scope>NUCLEOTIDE SEQUENCE [LARGE SCALE GENOMIC DNA]</scope>
    <source>
        <strain evidence="1 2">JPCM5</strain>
    </source>
</reference>
<dbReference type="Proteomes" id="UP000008153">
    <property type="component" value="Chromosome 12"/>
</dbReference>
<evidence type="ECO:0008006" key="3">
    <source>
        <dbReference type="Google" id="ProtNLM"/>
    </source>
</evidence>
<keyword evidence="2" id="KW-1185">Reference proteome</keyword>
<dbReference type="VEuPathDB" id="TriTrypDB:LINF_120005900"/>
<protein>
    <recommendedName>
        <fullName evidence="3">Kinetoplastid kinetochore protein 6</fullName>
    </recommendedName>
</protein>
<dbReference type="KEGG" id="lif:LINJ.12.0011"/>
<sequence length="279" mass="31125">MCIKRCCMSSTGKRSSSDDSPPSAVWFHSCTLFFPIFSRAAFLPSPLGTTRTPLGLPGRFAEPRPTLHAASSANMQSVLPYTTNPAQIVSIEKLKLINPSSAAATGPYVNVRNPKLVVGGLLHNWDAEAAHALLNAPKSVQTWDLSWTEDETNWEERVHRCTYPEEVEDLLPAKWIGYRVQSDVDETLARVCKLCTALVDRFVSLSQGNNANVSTAKWRQRQALYDRLGAVMELLEASVGEAIPILKLKDPEFIQNCWRQMQDDERVEIMSVLGTKDYD</sequence>
<dbReference type="EMBL" id="FR796444">
    <property type="protein sequence ID" value="CAM66317.2"/>
    <property type="molecule type" value="Genomic_DNA"/>
</dbReference>
<dbReference type="eggNOG" id="ENOG502QTBS">
    <property type="taxonomic scope" value="Eukaryota"/>
</dbReference>
<proteinExistence type="predicted"/>
<organism evidence="1 2">
    <name type="scientific">Leishmania infantum</name>
    <dbReference type="NCBI Taxonomy" id="5671"/>
    <lineage>
        <taxon>Eukaryota</taxon>
        <taxon>Discoba</taxon>
        <taxon>Euglenozoa</taxon>
        <taxon>Kinetoplastea</taxon>
        <taxon>Metakinetoplastina</taxon>
        <taxon>Trypanosomatida</taxon>
        <taxon>Trypanosomatidae</taxon>
        <taxon>Leishmaniinae</taxon>
        <taxon>Leishmania</taxon>
    </lineage>
</organism>
<name>A4HV52_LEIIN</name>